<gene>
    <name evidence="6" type="ORF">NM961_22050</name>
</gene>
<comment type="caution">
    <text evidence="6">The sequence shown here is derived from an EMBL/GenBank/DDBJ whole genome shotgun (WGS) entry which is preliminary data.</text>
</comment>
<name>A0ABT1QYN8_9GAMM</name>
<keyword evidence="2 5" id="KW-0812">Transmembrane</keyword>
<keyword evidence="4 5" id="KW-0472">Membrane</keyword>
<keyword evidence="3 5" id="KW-1133">Transmembrane helix</keyword>
<feature type="transmembrane region" description="Helical" evidence="5">
    <location>
        <begin position="84"/>
        <end position="108"/>
    </location>
</feature>
<dbReference type="RefSeq" id="WP_255916594.1">
    <property type="nucleotide sequence ID" value="NZ_JANFQO010000030.1"/>
</dbReference>
<reference evidence="6" key="1">
    <citation type="submission" date="2022-07" db="EMBL/GenBank/DDBJ databases">
        <title>Tahibacter sp., a new gammaproteobacterium isolated from the silt sample collected at pig farm.</title>
        <authorList>
            <person name="Chen H."/>
        </authorList>
    </citation>
    <scope>NUCLEOTIDE SEQUENCE</scope>
    <source>
        <strain evidence="6">P2K</strain>
    </source>
</reference>
<sequence>MNLFAARTPAPQASAHVLLLLRLLLAGLIAAHGWARWYYGGITPFGTWLDGLGFPFGLGIATAVTVIEILGTPLYALGRLVPQLSLIYAAIYVMGIVLVHAPAGWFVVGLGRNGMEYSVLLIAALLAVGWASRAGGQEA</sequence>
<comment type="subcellular location">
    <subcellularLocation>
        <location evidence="1">Membrane</location>
        <topology evidence="1">Multi-pass membrane protein</topology>
    </subcellularLocation>
</comment>
<dbReference type="EMBL" id="JANFQO010000030">
    <property type="protein sequence ID" value="MCQ4167407.1"/>
    <property type="molecule type" value="Genomic_DNA"/>
</dbReference>
<keyword evidence="7" id="KW-1185">Reference proteome</keyword>
<evidence type="ECO:0000313" key="7">
    <source>
        <dbReference type="Proteomes" id="UP001165498"/>
    </source>
</evidence>
<evidence type="ECO:0000256" key="2">
    <source>
        <dbReference type="ARBA" id="ARBA00022692"/>
    </source>
</evidence>
<accession>A0ABT1QYN8</accession>
<feature type="transmembrane region" description="Helical" evidence="5">
    <location>
        <begin position="54"/>
        <end position="77"/>
    </location>
</feature>
<feature type="transmembrane region" description="Helical" evidence="5">
    <location>
        <begin position="114"/>
        <end position="132"/>
    </location>
</feature>
<proteinExistence type="predicted"/>
<evidence type="ECO:0000256" key="1">
    <source>
        <dbReference type="ARBA" id="ARBA00004141"/>
    </source>
</evidence>
<evidence type="ECO:0000256" key="4">
    <source>
        <dbReference type="ARBA" id="ARBA00023136"/>
    </source>
</evidence>
<evidence type="ECO:0000313" key="6">
    <source>
        <dbReference type="EMBL" id="MCQ4167407.1"/>
    </source>
</evidence>
<dbReference type="InterPro" id="IPR032808">
    <property type="entry name" value="DoxX"/>
</dbReference>
<protein>
    <submittedName>
        <fullName evidence="6">DoxX family protein</fullName>
    </submittedName>
</protein>
<evidence type="ECO:0000256" key="3">
    <source>
        <dbReference type="ARBA" id="ARBA00022989"/>
    </source>
</evidence>
<evidence type="ECO:0000256" key="5">
    <source>
        <dbReference type="SAM" id="Phobius"/>
    </source>
</evidence>
<organism evidence="6 7">
    <name type="scientific">Tahibacter harae</name>
    <dbReference type="NCBI Taxonomy" id="2963937"/>
    <lineage>
        <taxon>Bacteria</taxon>
        <taxon>Pseudomonadati</taxon>
        <taxon>Pseudomonadota</taxon>
        <taxon>Gammaproteobacteria</taxon>
        <taxon>Lysobacterales</taxon>
        <taxon>Rhodanobacteraceae</taxon>
        <taxon>Tahibacter</taxon>
    </lineage>
</organism>
<dbReference type="Proteomes" id="UP001165498">
    <property type="component" value="Unassembled WGS sequence"/>
</dbReference>
<dbReference type="Pfam" id="PF07681">
    <property type="entry name" value="DoxX"/>
    <property type="match status" value="1"/>
</dbReference>